<dbReference type="AlphaFoldDB" id="A0A7X1B849"/>
<comment type="similarity">
    <text evidence="1">Belongs to the 'GDSL' lipolytic enzyme family.</text>
</comment>
<dbReference type="Pfam" id="PF13472">
    <property type="entry name" value="Lipase_GDSL_2"/>
    <property type="match status" value="1"/>
</dbReference>
<protein>
    <submittedName>
        <fullName evidence="5">Rhamnogalacturonan acetylesterase</fullName>
    </submittedName>
</protein>
<evidence type="ECO:0000256" key="1">
    <source>
        <dbReference type="ARBA" id="ARBA00008668"/>
    </source>
</evidence>
<evidence type="ECO:0000313" key="5">
    <source>
        <dbReference type="EMBL" id="MBC2607454.1"/>
    </source>
</evidence>
<dbReference type="EMBL" id="JACHVC010000013">
    <property type="protein sequence ID" value="MBC2607454.1"/>
    <property type="molecule type" value="Genomic_DNA"/>
</dbReference>
<dbReference type="PROSITE" id="PS51257">
    <property type="entry name" value="PROKAR_LIPOPROTEIN"/>
    <property type="match status" value="1"/>
</dbReference>
<dbReference type="Gene3D" id="3.40.50.1110">
    <property type="entry name" value="SGNH hydrolase"/>
    <property type="match status" value="1"/>
</dbReference>
<dbReference type="Proteomes" id="UP000526501">
    <property type="component" value="Unassembled WGS sequence"/>
</dbReference>
<dbReference type="InterPro" id="IPR036514">
    <property type="entry name" value="SGNH_hydro_sf"/>
</dbReference>
<comment type="caution">
    <text evidence="5">The sequence shown here is derived from an EMBL/GenBank/DDBJ whole genome shotgun (WGS) entry which is preliminary data.</text>
</comment>
<evidence type="ECO:0000256" key="3">
    <source>
        <dbReference type="SAM" id="SignalP"/>
    </source>
</evidence>
<dbReference type="CDD" id="cd01821">
    <property type="entry name" value="Rhamnogalacturan_acetylesterase_like"/>
    <property type="match status" value="1"/>
</dbReference>
<dbReference type="GO" id="GO:0016788">
    <property type="term" value="F:hydrolase activity, acting on ester bonds"/>
    <property type="evidence" value="ECO:0007669"/>
    <property type="project" value="UniProtKB-ARBA"/>
</dbReference>
<evidence type="ECO:0000256" key="2">
    <source>
        <dbReference type="ARBA" id="ARBA00022801"/>
    </source>
</evidence>
<sequence length="253" mass="27998">MRYLKPLLAALTAFLLCSCETTSLPQEVEPLTIVLIGDSTMAKKRDTARPEMGWGEALEAFFDGSVSVSNHALNGRSSKSFIGEGHWEKALAELQEGDVLVVEFGHNDQKIKSPDRYTEPYGEYSDNLRRYAQEAQERGASVIIASSICRRKFNEAGVLEDTHGDYPAAAEAVAEELGLPYVDMEARSREMLIALGPQASEGLFMNLKPEEFENYPDGKEDNTHLQPQGAKAHAQLFVDGLLDLGHPLTERLR</sequence>
<dbReference type="SUPFAM" id="SSF52266">
    <property type="entry name" value="SGNH hydrolase"/>
    <property type="match status" value="1"/>
</dbReference>
<proteinExistence type="inferred from homology"/>
<feature type="signal peptide" evidence="3">
    <location>
        <begin position="1"/>
        <end position="25"/>
    </location>
</feature>
<feature type="domain" description="SGNH hydrolase-type esterase" evidence="4">
    <location>
        <begin position="35"/>
        <end position="231"/>
    </location>
</feature>
<evidence type="ECO:0000313" key="6">
    <source>
        <dbReference type="Proteomes" id="UP000526501"/>
    </source>
</evidence>
<dbReference type="RefSeq" id="WP_185661343.1">
    <property type="nucleotide sequence ID" value="NZ_CAWPOO010000013.1"/>
</dbReference>
<dbReference type="InterPro" id="IPR013830">
    <property type="entry name" value="SGNH_hydro"/>
</dbReference>
<feature type="chain" id="PRO_5030551930" evidence="3">
    <location>
        <begin position="26"/>
        <end position="253"/>
    </location>
</feature>
<evidence type="ECO:0000259" key="4">
    <source>
        <dbReference type="Pfam" id="PF13472"/>
    </source>
</evidence>
<name>A0A7X1B849_9BACT</name>
<gene>
    <name evidence="5" type="ORF">H5P27_15480</name>
</gene>
<accession>A0A7X1B849</accession>
<dbReference type="InterPro" id="IPR037459">
    <property type="entry name" value="RhgT-like"/>
</dbReference>
<keyword evidence="3" id="KW-0732">Signal</keyword>
<keyword evidence="2" id="KW-0378">Hydrolase</keyword>
<keyword evidence="6" id="KW-1185">Reference proteome</keyword>
<dbReference type="PANTHER" id="PTHR43695:SF1">
    <property type="entry name" value="RHAMNOGALACTURONAN ACETYLESTERASE"/>
    <property type="match status" value="1"/>
</dbReference>
<dbReference type="PANTHER" id="PTHR43695">
    <property type="entry name" value="PUTATIVE (AFU_ORTHOLOGUE AFUA_2G17250)-RELATED"/>
    <property type="match status" value="1"/>
</dbReference>
<organism evidence="5 6">
    <name type="scientific">Pelagicoccus albus</name>
    <dbReference type="NCBI Taxonomy" id="415222"/>
    <lineage>
        <taxon>Bacteria</taxon>
        <taxon>Pseudomonadati</taxon>
        <taxon>Verrucomicrobiota</taxon>
        <taxon>Opitutia</taxon>
        <taxon>Puniceicoccales</taxon>
        <taxon>Pelagicoccaceae</taxon>
        <taxon>Pelagicoccus</taxon>
    </lineage>
</organism>
<reference evidence="5 6" key="1">
    <citation type="submission" date="2020-07" db="EMBL/GenBank/DDBJ databases">
        <authorList>
            <person name="Feng X."/>
        </authorList>
    </citation>
    <scope>NUCLEOTIDE SEQUENCE [LARGE SCALE GENOMIC DNA]</scope>
    <source>
        <strain evidence="5 6">JCM23202</strain>
    </source>
</reference>